<dbReference type="PROSITE" id="PS50106">
    <property type="entry name" value="PDZ"/>
    <property type="match status" value="1"/>
</dbReference>
<dbReference type="Pfam" id="PF22694">
    <property type="entry name" value="CtpB_N-like"/>
    <property type="match status" value="1"/>
</dbReference>
<dbReference type="InterPro" id="IPR036034">
    <property type="entry name" value="PDZ_sf"/>
</dbReference>
<dbReference type="InterPro" id="IPR001478">
    <property type="entry name" value="PDZ"/>
</dbReference>
<dbReference type="AlphaFoldDB" id="A0A8H2QXU4"/>
<evidence type="ECO:0000313" key="7">
    <source>
        <dbReference type="EMBL" id="VFB16139.1"/>
    </source>
</evidence>
<dbReference type="FunFam" id="2.30.42.10:FF:000063">
    <property type="entry name" value="Peptidase, S41 family"/>
    <property type="match status" value="1"/>
</dbReference>
<accession>A0A8H2QXU4</accession>
<sequence length="390" mass="42915">MKKRWTFMTLSLLLVTNLFTFYISNKGTVFSNSLTGQQAIKMEYLKEFIKKNYLRKVDESKFYEGQLKGIVASLGDPYSEYYSKEEMQELMDFTSASFYGVGIVLSPGEDNKITVVSAIKGSPADQAGLSAGDKIIKVNGKDFAGDQLTKAVKEIKGKENTKVQLQVLKAGSNKLEDYQLERKKISLDTVISKKLDQDMGYIGITQFSDHTAKEFNQHLNKLQRQGIKSLILDLRGNPGGYMDAATEIADSLLPQGTIVTAKNRDGKLVENVQSDPRAVNLPMVVIINKGSASASEILAGALKDHKKATLVGEGSYGKGVIQIVKKFPKGDGLKLTVAEYFTPNGVSIDKKGIQPDVKVKLPENVKGIGLDYLKTDSQLNKAREILKNKV</sequence>
<dbReference type="CDD" id="cd06782">
    <property type="entry name" value="cpPDZ_CPP-like"/>
    <property type="match status" value="1"/>
</dbReference>
<dbReference type="EMBL" id="CAACYI010000001">
    <property type="protein sequence ID" value="VFB16139.1"/>
    <property type="molecule type" value="Genomic_DNA"/>
</dbReference>
<dbReference type="GO" id="GO:0030288">
    <property type="term" value="C:outer membrane-bounded periplasmic space"/>
    <property type="evidence" value="ECO:0007669"/>
    <property type="project" value="TreeGrafter"/>
</dbReference>
<feature type="domain" description="PDZ" evidence="6">
    <location>
        <begin position="87"/>
        <end position="156"/>
    </location>
</feature>
<proteinExistence type="inferred from homology"/>
<evidence type="ECO:0000259" key="6">
    <source>
        <dbReference type="PROSITE" id="PS50106"/>
    </source>
</evidence>
<dbReference type="SUPFAM" id="SSF50156">
    <property type="entry name" value="PDZ domain-like"/>
    <property type="match status" value="1"/>
</dbReference>
<dbReference type="InterPro" id="IPR005151">
    <property type="entry name" value="Tail-specific_protease"/>
</dbReference>
<dbReference type="InterPro" id="IPR055210">
    <property type="entry name" value="CtpA/B_N"/>
</dbReference>
<dbReference type="InterPro" id="IPR029045">
    <property type="entry name" value="ClpP/crotonase-like_dom_sf"/>
</dbReference>
<dbReference type="SMART" id="SM00228">
    <property type="entry name" value="PDZ"/>
    <property type="match status" value="1"/>
</dbReference>
<organism evidence="7 8">
    <name type="scientific">Urinicoccus massiliensis</name>
    <dbReference type="NCBI Taxonomy" id="1723382"/>
    <lineage>
        <taxon>Bacteria</taxon>
        <taxon>Bacillati</taxon>
        <taxon>Bacillota</taxon>
        <taxon>Tissierellia</taxon>
        <taxon>Tissierellales</taxon>
        <taxon>Peptoniphilaceae</taxon>
        <taxon>Urinicoccus</taxon>
    </lineage>
</organism>
<comment type="similarity">
    <text evidence="1 5">Belongs to the peptidase S41A family.</text>
</comment>
<keyword evidence="3 5" id="KW-0378">Hydrolase</keyword>
<evidence type="ECO:0000256" key="2">
    <source>
        <dbReference type="ARBA" id="ARBA00022670"/>
    </source>
</evidence>
<evidence type="ECO:0000256" key="5">
    <source>
        <dbReference type="RuleBase" id="RU004404"/>
    </source>
</evidence>
<dbReference type="PANTHER" id="PTHR32060:SF30">
    <property type="entry name" value="CARBOXY-TERMINAL PROCESSING PROTEASE CTPA"/>
    <property type="match status" value="1"/>
</dbReference>
<evidence type="ECO:0000256" key="1">
    <source>
        <dbReference type="ARBA" id="ARBA00009179"/>
    </source>
</evidence>
<protein>
    <submittedName>
        <fullName evidence="7">Carboxy-terminal processing protease CtpB</fullName>
        <ecNumber evidence="7">3.4.21.102</ecNumber>
    </submittedName>
</protein>
<keyword evidence="4 5" id="KW-0720">Serine protease</keyword>
<dbReference type="PANTHER" id="PTHR32060">
    <property type="entry name" value="TAIL-SPECIFIC PROTEASE"/>
    <property type="match status" value="1"/>
</dbReference>
<dbReference type="Gene3D" id="2.30.42.10">
    <property type="match status" value="1"/>
</dbReference>
<dbReference type="GO" id="GO:0006508">
    <property type="term" value="P:proteolysis"/>
    <property type="evidence" value="ECO:0007669"/>
    <property type="project" value="UniProtKB-KW"/>
</dbReference>
<keyword evidence="8" id="KW-1185">Reference proteome</keyword>
<comment type="caution">
    <text evidence="7">The sequence shown here is derived from an EMBL/GenBank/DDBJ whole genome shotgun (WGS) entry which is preliminary data.</text>
</comment>
<dbReference type="GO" id="GO:0007165">
    <property type="term" value="P:signal transduction"/>
    <property type="evidence" value="ECO:0007669"/>
    <property type="project" value="TreeGrafter"/>
</dbReference>
<gene>
    <name evidence="7" type="primary">ctpB</name>
    <name evidence="7" type="ORF">NCTC13150_00656</name>
</gene>
<dbReference type="Pfam" id="PF03572">
    <property type="entry name" value="Peptidase_S41"/>
    <property type="match status" value="1"/>
</dbReference>
<dbReference type="EC" id="3.4.21.102" evidence="7"/>
<dbReference type="GO" id="GO:0004252">
    <property type="term" value="F:serine-type endopeptidase activity"/>
    <property type="evidence" value="ECO:0007669"/>
    <property type="project" value="UniProtKB-EC"/>
</dbReference>
<name>A0A8H2QXU4_9FIRM</name>
<dbReference type="Gene3D" id="3.30.750.44">
    <property type="match status" value="1"/>
</dbReference>
<evidence type="ECO:0000256" key="3">
    <source>
        <dbReference type="ARBA" id="ARBA00022801"/>
    </source>
</evidence>
<dbReference type="RefSeq" id="WP_131748647.1">
    <property type="nucleotide sequence ID" value="NZ_CAACYI010000001.1"/>
</dbReference>
<dbReference type="NCBIfam" id="TIGR00225">
    <property type="entry name" value="prc"/>
    <property type="match status" value="1"/>
</dbReference>
<evidence type="ECO:0000256" key="4">
    <source>
        <dbReference type="ARBA" id="ARBA00022825"/>
    </source>
</evidence>
<dbReference type="Gene3D" id="3.90.226.10">
    <property type="entry name" value="2-enoyl-CoA Hydratase, Chain A, domain 1"/>
    <property type="match status" value="1"/>
</dbReference>
<keyword evidence="2 5" id="KW-0645">Protease</keyword>
<dbReference type="InterPro" id="IPR004447">
    <property type="entry name" value="Peptidase_S41A"/>
</dbReference>
<reference evidence="7 8" key="1">
    <citation type="submission" date="2019-02" db="EMBL/GenBank/DDBJ databases">
        <authorList>
            <consortium name="Pathogen Informatics"/>
        </authorList>
    </citation>
    <scope>NUCLEOTIDE SEQUENCE [LARGE SCALE GENOMIC DNA]</scope>
    <source>
        <strain evidence="7 8">3012STDY7089603</strain>
    </source>
</reference>
<dbReference type="Pfam" id="PF00595">
    <property type="entry name" value="PDZ"/>
    <property type="match status" value="1"/>
</dbReference>
<dbReference type="CDD" id="cd07560">
    <property type="entry name" value="Peptidase_S41_CPP"/>
    <property type="match status" value="1"/>
</dbReference>
<evidence type="ECO:0000313" key="8">
    <source>
        <dbReference type="Proteomes" id="UP000377798"/>
    </source>
</evidence>
<dbReference type="Proteomes" id="UP000377798">
    <property type="component" value="Unassembled WGS sequence"/>
</dbReference>
<dbReference type="SMART" id="SM00245">
    <property type="entry name" value="TSPc"/>
    <property type="match status" value="1"/>
</dbReference>
<dbReference type="SUPFAM" id="SSF52096">
    <property type="entry name" value="ClpP/crotonase"/>
    <property type="match status" value="1"/>
</dbReference>